<reference evidence="2" key="1">
    <citation type="submission" date="2025-08" db="UniProtKB">
        <authorList>
            <consortium name="RefSeq"/>
        </authorList>
    </citation>
    <scope>IDENTIFICATION</scope>
    <source>
        <tissue evidence="2">Whole insect</tissue>
    </source>
</reference>
<feature type="compositionally biased region" description="Polar residues" evidence="1">
    <location>
        <begin position="13"/>
        <end position="38"/>
    </location>
</feature>
<dbReference type="RefSeq" id="XP_028154903.1">
    <property type="nucleotide sequence ID" value="XM_028299102.1"/>
</dbReference>
<sequence length="117" mass="12799">MATTPAQKPALKKTQNVGNFSQNVNNGQKYTSSTSTKGAGSEDANFVAANPSKMWLYIGKAAETVTNDIIKNYIQRKLANLKVEDVMVEQLKTVGNTSSFKVGLPIEFYDEVNTSDF</sequence>
<proteinExistence type="predicted"/>
<protein>
    <submittedName>
        <fullName evidence="2">Uncharacterized protein LOC114348557</fullName>
    </submittedName>
</protein>
<dbReference type="AlphaFoldDB" id="A0A6P7HB54"/>
<evidence type="ECO:0000313" key="2">
    <source>
        <dbReference type="RefSeq" id="XP_028154903.1"/>
    </source>
</evidence>
<accession>A0A6P7HB54</accession>
<organism evidence="2">
    <name type="scientific">Diabrotica virgifera virgifera</name>
    <name type="common">western corn rootworm</name>
    <dbReference type="NCBI Taxonomy" id="50390"/>
    <lineage>
        <taxon>Eukaryota</taxon>
        <taxon>Metazoa</taxon>
        <taxon>Ecdysozoa</taxon>
        <taxon>Arthropoda</taxon>
        <taxon>Hexapoda</taxon>
        <taxon>Insecta</taxon>
        <taxon>Pterygota</taxon>
        <taxon>Neoptera</taxon>
        <taxon>Endopterygota</taxon>
        <taxon>Coleoptera</taxon>
        <taxon>Polyphaga</taxon>
        <taxon>Cucujiformia</taxon>
        <taxon>Chrysomeloidea</taxon>
        <taxon>Chrysomelidae</taxon>
        <taxon>Galerucinae</taxon>
        <taxon>Diabroticina</taxon>
        <taxon>Diabroticites</taxon>
        <taxon>Diabrotica</taxon>
    </lineage>
</organism>
<feature type="region of interest" description="Disordered" evidence="1">
    <location>
        <begin position="1"/>
        <end position="43"/>
    </location>
</feature>
<dbReference type="InParanoid" id="A0A6P7HB54"/>
<evidence type="ECO:0000256" key="1">
    <source>
        <dbReference type="SAM" id="MobiDB-lite"/>
    </source>
</evidence>
<gene>
    <name evidence="2" type="primary">LOC114348557</name>
</gene>
<name>A0A6P7HB54_DIAVI</name>